<gene>
    <name evidence="1" type="ORF">I5907_12015</name>
</gene>
<dbReference type="Proteomes" id="UP000628448">
    <property type="component" value="Unassembled WGS sequence"/>
</dbReference>
<protein>
    <submittedName>
        <fullName evidence="1">Uncharacterized protein</fullName>
    </submittedName>
</protein>
<sequence>MPYYRTQYSTASGTDYFGFFPYCEQSKYEKFGIRTLLYHGLVDEIKADYTAGPKQYPLASSSAIPPATGAAALAWSNVLHHEYNGTDKGIIPYWWQRWCDLISGNENAVEQIFYLPLKEYLEYKWDDIITVNSVPYIFVSIIEKPVQDDVVMIQAVMQRLNFTSLQRPSISVYLKLGMVTIAVDQELTYEWEENTNTYSNATTAYAYVQAFADPAGVIPVTLKNFAFRCKQTVNKDGSLYSEHVFETFKLTGQQMNINLFIYHLVEYDFTSTGGYA</sequence>
<evidence type="ECO:0000313" key="2">
    <source>
        <dbReference type="Proteomes" id="UP000628448"/>
    </source>
</evidence>
<evidence type="ECO:0000313" key="1">
    <source>
        <dbReference type="EMBL" id="MBG9376962.1"/>
    </source>
</evidence>
<accession>A0A931GYN7</accession>
<name>A0A931GYN7_9BACT</name>
<proteinExistence type="predicted"/>
<comment type="caution">
    <text evidence="1">The sequence shown here is derived from an EMBL/GenBank/DDBJ whole genome shotgun (WGS) entry which is preliminary data.</text>
</comment>
<dbReference type="RefSeq" id="WP_196990951.1">
    <property type="nucleotide sequence ID" value="NZ_JADWYR010000001.1"/>
</dbReference>
<keyword evidence="2" id="KW-1185">Reference proteome</keyword>
<organism evidence="1 2">
    <name type="scientific">Panacibacter microcysteis</name>
    <dbReference type="NCBI Taxonomy" id="2793269"/>
    <lineage>
        <taxon>Bacteria</taxon>
        <taxon>Pseudomonadati</taxon>
        <taxon>Bacteroidota</taxon>
        <taxon>Chitinophagia</taxon>
        <taxon>Chitinophagales</taxon>
        <taxon>Chitinophagaceae</taxon>
        <taxon>Panacibacter</taxon>
    </lineage>
</organism>
<dbReference type="EMBL" id="JADWYR010000001">
    <property type="protein sequence ID" value="MBG9376962.1"/>
    <property type="molecule type" value="Genomic_DNA"/>
</dbReference>
<reference evidence="1" key="1">
    <citation type="submission" date="2020-11" db="EMBL/GenBank/DDBJ databases">
        <title>Bacterial whole genome sequence for Panacibacter sp. DH6.</title>
        <authorList>
            <person name="Le V."/>
            <person name="Ko S."/>
            <person name="Ahn C.-Y."/>
            <person name="Oh H.-M."/>
        </authorList>
    </citation>
    <scope>NUCLEOTIDE SEQUENCE</scope>
    <source>
        <strain evidence="1">DH6</strain>
    </source>
</reference>
<dbReference type="AlphaFoldDB" id="A0A931GYN7"/>